<gene>
    <name evidence="3" type="ORF">METZ01_LOCUS34040</name>
</gene>
<reference evidence="3" key="1">
    <citation type="submission" date="2018-05" db="EMBL/GenBank/DDBJ databases">
        <authorList>
            <person name="Lanie J.A."/>
            <person name="Ng W.-L."/>
            <person name="Kazmierczak K.M."/>
            <person name="Andrzejewski T.M."/>
            <person name="Davidsen T.M."/>
            <person name="Wayne K.J."/>
            <person name="Tettelin H."/>
            <person name="Glass J.I."/>
            <person name="Rusch D."/>
            <person name="Podicherti R."/>
            <person name="Tsui H.-C.T."/>
            <person name="Winkler M.E."/>
        </authorList>
    </citation>
    <scope>NUCLEOTIDE SEQUENCE</scope>
</reference>
<dbReference type="PRINTS" id="PR00412">
    <property type="entry name" value="EPOXHYDRLASE"/>
</dbReference>
<evidence type="ECO:0000313" key="3">
    <source>
        <dbReference type="EMBL" id="SUZ81186.1"/>
    </source>
</evidence>
<evidence type="ECO:0000259" key="2">
    <source>
        <dbReference type="Pfam" id="PF00561"/>
    </source>
</evidence>
<dbReference type="InterPro" id="IPR029058">
    <property type="entry name" value="AB_hydrolase_fold"/>
</dbReference>
<keyword evidence="1" id="KW-0378">Hydrolase</keyword>
<organism evidence="3">
    <name type="scientific">marine metagenome</name>
    <dbReference type="NCBI Taxonomy" id="408172"/>
    <lineage>
        <taxon>unclassified sequences</taxon>
        <taxon>metagenomes</taxon>
        <taxon>ecological metagenomes</taxon>
    </lineage>
</organism>
<dbReference type="Pfam" id="PF00561">
    <property type="entry name" value="Abhydrolase_1"/>
    <property type="match status" value="1"/>
</dbReference>
<dbReference type="GO" id="GO:0016787">
    <property type="term" value="F:hydrolase activity"/>
    <property type="evidence" value="ECO:0007669"/>
    <property type="project" value="UniProtKB-KW"/>
</dbReference>
<dbReference type="InterPro" id="IPR000639">
    <property type="entry name" value="Epox_hydrolase-like"/>
</dbReference>
<proteinExistence type="predicted"/>
<dbReference type="InterPro" id="IPR000073">
    <property type="entry name" value="AB_hydrolase_1"/>
</dbReference>
<name>A0A381QP68_9ZZZZ</name>
<sequence length="338" mass="37120">MAMSVDGVVEVDGHKTFYREDGPKDGPLMVFVHGWPELSYSWRHQLPAMARLGFHAVAPDLRGYGQSSKYDSHADFAQEKVVADMLSLADALGADSAVWVGHDWGSPTVWNIASHHPDRCRAVASLCVPYATLEYGVDQVIELVDRNIYPVDEYPVGQWDYQLYYQECFEQAQATMEADVESTLKALFRAGNADAVGQPAMTALIRASGGWFGGADRAPDLPLDPRVISVSDLAVYSEALRGSGFFGANSYYMNHEVNTAYAKTALDEGRLSMPALFIAARYDSVCESVDSPLARPMRAKCSNLTESIVDSGHWMAQECPGAVNDVLETWLTEHVGNH</sequence>
<protein>
    <recommendedName>
        <fullName evidence="2">AB hydrolase-1 domain-containing protein</fullName>
    </recommendedName>
</protein>
<accession>A0A381QP68</accession>
<evidence type="ECO:0000256" key="1">
    <source>
        <dbReference type="ARBA" id="ARBA00022801"/>
    </source>
</evidence>
<dbReference type="AlphaFoldDB" id="A0A381QP68"/>
<dbReference type="PANTHER" id="PTHR43329">
    <property type="entry name" value="EPOXIDE HYDROLASE"/>
    <property type="match status" value="1"/>
</dbReference>
<dbReference type="EMBL" id="UINC01001458">
    <property type="protein sequence ID" value="SUZ81186.1"/>
    <property type="molecule type" value="Genomic_DNA"/>
</dbReference>
<dbReference type="Gene3D" id="3.40.50.1820">
    <property type="entry name" value="alpha/beta hydrolase"/>
    <property type="match status" value="1"/>
</dbReference>
<feature type="domain" description="AB hydrolase-1" evidence="2">
    <location>
        <begin position="27"/>
        <end position="315"/>
    </location>
</feature>
<dbReference type="SUPFAM" id="SSF53474">
    <property type="entry name" value="alpha/beta-Hydrolases"/>
    <property type="match status" value="1"/>
</dbReference>